<dbReference type="Proteomes" id="UP000215244">
    <property type="component" value="Chromosome"/>
</dbReference>
<reference evidence="1 2" key="1">
    <citation type="submission" date="2017-08" db="EMBL/GenBank/DDBJ databases">
        <title>The complete genome sequence of Maribacter sp. B1, isolated from deep-sea sediment.</title>
        <authorList>
            <person name="Wu Y.-H."/>
            <person name="Cheng H."/>
            <person name="Xu X.-W."/>
        </authorList>
    </citation>
    <scope>NUCLEOTIDE SEQUENCE [LARGE SCALE GENOMIC DNA]</scope>
    <source>
        <strain evidence="1 2">B1</strain>
    </source>
</reference>
<name>A0A223V3A2_9FLAO</name>
<accession>A0A223V3A2</accession>
<proteinExistence type="predicted"/>
<dbReference type="OrthoDB" id="1440784at2"/>
<keyword evidence="2" id="KW-1185">Reference proteome</keyword>
<evidence type="ECO:0000313" key="2">
    <source>
        <dbReference type="Proteomes" id="UP000215244"/>
    </source>
</evidence>
<protein>
    <submittedName>
        <fullName evidence="1">Uncharacterized protein</fullName>
    </submittedName>
</protein>
<gene>
    <name evidence="1" type="ORF">CJ263_06300</name>
</gene>
<dbReference type="KEGG" id="marb:CJ263_06300"/>
<evidence type="ECO:0000313" key="1">
    <source>
        <dbReference type="EMBL" id="ASV29861.1"/>
    </source>
</evidence>
<dbReference type="AlphaFoldDB" id="A0A223V3A2"/>
<organism evidence="1 2">
    <name type="scientific">Maribacter cobaltidurans</name>
    <dbReference type="NCBI Taxonomy" id="1178778"/>
    <lineage>
        <taxon>Bacteria</taxon>
        <taxon>Pseudomonadati</taxon>
        <taxon>Bacteroidota</taxon>
        <taxon>Flavobacteriia</taxon>
        <taxon>Flavobacteriales</taxon>
        <taxon>Flavobacteriaceae</taxon>
        <taxon>Maribacter</taxon>
    </lineage>
</organism>
<dbReference type="RefSeq" id="WP_094996484.1">
    <property type="nucleotide sequence ID" value="NZ_BMJL01000009.1"/>
</dbReference>
<sequence>MKNSQLNERIIMELEGLITKSCGEKRKSKRFTQLHIALLKKYYNAADVSIDYHRHRIEMAVLADDSSYTPGKPNINLPIIYTNLLFGNLRTFLRSCIDRDRKSLGFYAQLLSNFRKEKEVYSLV</sequence>
<dbReference type="EMBL" id="CP022957">
    <property type="protein sequence ID" value="ASV29861.1"/>
    <property type="molecule type" value="Genomic_DNA"/>
</dbReference>